<name>A0AAD0QXV5_PSEDL</name>
<dbReference type="Proteomes" id="UP000256503">
    <property type="component" value="Chromosome"/>
</dbReference>
<dbReference type="AlphaFoldDB" id="A0AAD0QXV5"/>
<feature type="region of interest" description="Disordered" evidence="1">
    <location>
        <begin position="44"/>
        <end position="70"/>
    </location>
</feature>
<sequence>MIGDGYQQLTDPGFTFDPNDPRDYATQYYAWQLTKDTLICDITTYPGSPGEQGTERPTPVVRTKRGRLSR</sequence>
<accession>A0AAD0QXV5</accession>
<organism evidence="2 3">
    <name type="scientific">Pseudomonas plecoglossicida</name>
    <dbReference type="NCBI Taxonomy" id="70775"/>
    <lineage>
        <taxon>Bacteria</taxon>
        <taxon>Pseudomonadati</taxon>
        <taxon>Pseudomonadota</taxon>
        <taxon>Gammaproteobacteria</taxon>
        <taxon>Pseudomonadales</taxon>
        <taxon>Pseudomonadaceae</taxon>
        <taxon>Pseudomonas</taxon>
    </lineage>
</organism>
<dbReference type="EMBL" id="CP031146">
    <property type="protein sequence ID" value="AXM97703.1"/>
    <property type="molecule type" value="Genomic_DNA"/>
</dbReference>
<feature type="region of interest" description="Disordered" evidence="1">
    <location>
        <begin position="1"/>
        <end position="20"/>
    </location>
</feature>
<protein>
    <submittedName>
        <fullName evidence="2">Uncharacterized protein</fullName>
    </submittedName>
</protein>
<evidence type="ECO:0000256" key="1">
    <source>
        <dbReference type="SAM" id="MobiDB-lite"/>
    </source>
</evidence>
<gene>
    <name evidence="2" type="ORF">DVB73_18865</name>
</gene>
<evidence type="ECO:0000313" key="2">
    <source>
        <dbReference type="EMBL" id="AXM97703.1"/>
    </source>
</evidence>
<reference evidence="2 3" key="1">
    <citation type="submission" date="2018-07" db="EMBL/GenBank/DDBJ databases">
        <title>Complete genome sequence of a Pseudomonas plecoglossicida strain pathogenic to the marine fish, Larimichthys crocea.</title>
        <authorList>
            <person name="Tao Z."/>
        </authorList>
    </citation>
    <scope>NUCLEOTIDE SEQUENCE [LARGE SCALE GENOMIC DNA]</scope>
    <source>
        <strain evidence="2 3">XSDHY-P</strain>
    </source>
</reference>
<evidence type="ECO:0000313" key="3">
    <source>
        <dbReference type="Proteomes" id="UP000256503"/>
    </source>
</evidence>
<proteinExistence type="predicted"/>